<dbReference type="InterPro" id="IPR001547">
    <property type="entry name" value="Glyco_hydro_5"/>
</dbReference>
<sequence>MARQLLRLLALLMVALCILPAMARAGDGATFISQQVPNSMESGQRYTVSVTYKNTGTTVWQGDGPHPYRLGARNPIDNLDWGLDRVELAPGEQIAPGQLKTFTFTVTAPEHAEGAQLERNFQWGMVREKRGWLHPGVNVVVGIAYAPPIETQYPPILPPVPVEPEAFRFNHFKGANILQRTYRDDQICNHTQGLPDAAQMQLIAERAVAMGLNVLRLPVVIPPKKPGTPARSGLGGNICRTPGAPEWESADSAVIMRRVYASTQSVLDVAAAHGLKVVLALDGYTKYDQVCFWKQSFLDVRANASAFVNRFKNHAALLAWDIMNEPMWNASAYGCLATPADYQSVVDAIHAMYNVVRAADATHPTTVGEHKVPFLKYWSDISSYASPHLYIDTDEKVELGADVTDLDQINFVQQATLSELARVNPGLPMVIGEFGVSASDRTADRYKADYYERYLNGLARDGRGFMLWNLSLSPLAAQQDLSLLAPDGSLKTAARVVARQQWYPVVQQLFLAYTGRPADPAALRTLSNVLLEVARDMRSRSQTLERNVAAVNRAYGTEPALRDAIGGLYASREFQTLYQPDQLPAFIRAIYRTALGREPAEAGLAYWREQINYGGLSRQQAPLAILATAHAAPSAQGKTDLATLRKKADVAAYFSASLNTQGRIDCFSGPGPARAAADLLRHVDAGTDVQRFLPVVDASLSALCQL</sequence>
<feature type="domain" description="Glycoside hydrolase family 5" evidence="4">
    <location>
        <begin position="203"/>
        <end position="471"/>
    </location>
</feature>
<proteinExistence type="predicted"/>
<dbReference type="InterPro" id="IPR013783">
    <property type="entry name" value="Ig-like_fold"/>
</dbReference>
<dbReference type="Pfam" id="PF13946">
    <property type="entry name" value="DUF4214"/>
    <property type="match status" value="1"/>
</dbReference>
<dbReference type="EMBL" id="JACEZS010000012">
    <property type="protein sequence ID" value="MBA5606685.1"/>
    <property type="molecule type" value="Genomic_DNA"/>
</dbReference>
<evidence type="ECO:0000259" key="5">
    <source>
        <dbReference type="Pfam" id="PF13946"/>
    </source>
</evidence>
<accession>A0A7W2EJ45</accession>
<evidence type="ECO:0000256" key="1">
    <source>
        <dbReference type="ARBA" id="ARBA00022801"/>
    </source>
</evidence>
<name>A0A7W2EJ45_9BURK</name>
<feature type="signal peptide" evidence="3">
    <location>
        <begin position="1"/>
        <end position="23"/>
    </location>
</feature>
<protein>
    <submittedName>
        <fullName evidence="6">Cellulase family glycosylhydrolase</fullName>
    </submittedName>
</protein>
<dbReference type="SUPFAM" id="SSF51445">
    <property type="entry name" value="(Trans)glycosidases"/>
    <property type="match status" value="1"/>
</dbReference>
<dbReference type="Gene3D" id="3.20.20.80">
    <property type="entry name" value="Glycosidases"/>
    <property type="match status" value="1"/>
</dbReference>
<keyword evidence="1 6" id="KW-0378">Hydrolase</keyword>
<dbReference type="GO" id="GO:0000272">
    <property type="term" value="P:polysaccharide catabolic process"/>
    <property type="evidence" value="ECO:0007669"/>
    <property type="project" value="InterPro"/>
</dbReference>
<dbReference type="InterPro" id="IPR025282">
    <property type="entry name" value="DUF4214"/>
</dbReference>
<dbReference type="InterPro" id="IPR017853">
    <property type="entry name" value="GH"/>
</dbReference>
<dbReference type="Proteomes" id="UP000566711">
    <property type="component" value="Unassembled WGS sequence"/>
</dbReference>
<gene>
    <name evidence="6" type="ORF">H3H36_15105</name>
</gene>
<evidence type="ECO:0000256" key="3">
    <source>
        <dbReference type="SAM" id="SignalP"/>
    </source>
</evidence>
<organism evidence="6 7">
    <name type="scientific">Rugamonas fusca</name>
    <dbReference type="NCBI Taxonomy" id="2758568"/>
    <lineage>
        <taxon>Bacteria</taxon>
        <taxon>Pseudomonadati</taxon>
        <taxon>Pseudomonadota</taxon>
        <taxon>Betaproteobacteria</taxon>
        <taxon>Burkholderiales</taxon>
        <taxon>Oxalobacteraceae</taxon>
        <taxon>Telluria group</taxon>
        <taxon>Rugamonas</taxon>
    </lineage>
</organism>
<evidence type="ECO:0000256" key="2">
    <source>
        <dbReference type="ARBA" id="ARBA00023295"/>
    </source>
</evidence>
<feature type="chain" id="PRO_5030824824" evidence="3">
    <location>
        <begin position="24"/>
        <end position="706"/>
    </location>
</feature>
<evidence type="ECO:0000313" key="7">
    <source>
        <dbReference type="Proteomes" id="UP000566711"/>
    </source>
</evidence>
<feature type="domain" description="DUF4214" evidence="5">
    <location>
        <begin position="568"/>
        <end position="626"/>
    </location>
</feature>
<dbReference type="Pfam" id="PF00150">
    <property type="entry name" value="Cellulase"/>
    <property type="match status" value="1"/>
</dbReference>
<comment type="caution">
    <text evidence="6">The sequence shown here is derived from an EMBL/GenBank/DDBJ whole genome shotgun (WGS) entry which is preliminary data.</text>
</comment>
<evidence type="ECO:0000259" key="4">
    <source>
        <dbReference type="Pfam" id="PF00150"/>
    </source>
</evidence>
<keyword evidence="3" id="KW-0732">Signal</keyword>
<dbReference type="AlphaFoldDB" id="A0A7W2EJ45"/>
<dbReference type="GO" id="GO:0004553">
    <property type="term" value="F:hydrolase activity, hydrolyzing O-glycosyl compounds"/>
    <property type="evidence" value="ECO:0007669"/>
    <property type="project" value="InterPro"/>
</dbReference>
<reference evidence="6 7" key="1">
    <citation type="submission" date="2020-07" db="EMBL/GenBank/DDBJ databases">
        <title>Novel species isolated from subtropical streams in China.</title>
        <authorList>
            <person name="Lu H."/>
        </authorList>
    </citation>
    <scope>NUCLEOTIDE SEQUENCE [LARGE SCALE GENOMIC DNA]</scope>
    <source>
        <strain evidence="6 7">FT3S</strain>
    </source>
</reference>
<dbReference type="RefSeq" id="WP_182218915.1">
    <property type="nucleotide sequence ID" value="NZ_JACEZS010000012.1"/>
</dbReference>
<keyword evidence="2" id="KW-0326">Glycosidase</keyword>
<dbReference type="Gene3D" id="2.60.40.10">
    <property type="entry name" value="Immunoglobulins"/>
    <property type="match status" value="1"/>
</dbReference>
<keyword evidence="7" id="KW-1185">Reference proteome</keyword>
<evidence type="ECO:0000313" key="6">
    <source>
        <dbReference type="EMBL" id="MBA5606685.1"/>
    </source>
</evidence>